<reference evidence="2" key="1">
    <citation type="submission" date="2020-05" db="EMBL/GenBank/DDBJ databases">
        <title>WGS assembly of Panicum virgatum.</title>
        <authorList>
            <person name="Lovell J.T."/>
            <person name="Jenkins J."/>
            <person name="Shu S."/>
            <person name="Juenger T.E."/>
            <person name="Schmutz J."/>
        </authorList>
    </citation>
    <scope>NUCLEOTIDE SEQUENCE</scope>
    <source>
        <strain evidence="2">AP13</strain>
    </source>
</reference>
<organism evidence="2 3">
    <name type="scientific">Panicum virgatum</name>
    <name type="common">Blackwell switchgrass</name>
    <dbReference type="NCBI Taxonomy" id="38727"/>
    <lineage>
        <taxon>Eukaryota</taxon>
        <taxon>Viridiplantae</taxon>
        <taxon>Streptophyta</taxon>
        <taxon>Embryophyta</taxon>
        <taxon>Tracheophyta</taxon>
        <taxon>Spermatophyta</taxon>
        <taxon>Magnoliopsida</taxon>
        <taxon>Liliopsida</taxon>
        <taxon>Poales</taxon>
        <taxon>Poaceae</taxon>
        <taxon>PACMAD clade</taxon>
        <taxon>Panicoideae</taxon>
        <taxon>Panicodae</taxon>
        <taxon>Paniceae</taxon>
        <taxon>Panicinae</taxon>
        <taxon>Panicum</taxon>
        <taxon>Panicum sect. Hiantes</taxon>
    </lineage>
</organism>
<dbReference type="InterPro" id="IPR029052">
    <property type="entry name" value="Metallo-depent_PP-like"/>
</dbReference>
<evidence type="ECO:0000313" key="3">
    <source>
        <dbReference type="Proteomes" id="UP000823388"/>
    </source>
</evidence>
<dbReference type="SUPFAM" id="SSF56300">
    <property type="entry name" value="Metallo-dependent phosphatases"/>
    <property type="match status" value="1"/>
</dbReference>
<dbReference type="CDD" id="cd00838">
    <property type="entry name" value="MPP_superfamily"/>
    <property type="match status" value="1"/>
</dbReference>
<feature type="region of interest" description="Disordered" evidence="1">
    <location>
        <begin position="142"/>
        <end position="196"/>
    </location>
</feature>
<feature type="compositionally biased region" description="Polar residues" evidence="1">
    <location>
        <begin position="164"/>
        <end position="190"/>
    </location>
</feature>
<dbReference type="Proteomes" id="UP000823388">
    <property type="component" value="Chromosome 2N"/>
</dbReference>
<keyword evidence="3" id="KW-1185">Reference proteome</keyword>
<accession>A0A8T0V778</accession>
<evidence type="ECO:0008006" key="4">
    <source>
        <dbReference type="Google" id="ProtNLM"/>
    </source>
</evidence>
<protein>
    <recommendedName>
        <fullName evidence="4">Calcineurin-like phosphoesterase domain-containing protein</fullName>
    </recommendedName>
</protein>
<dbReference type="EMBL" id="CM029040">
    <property type="protein sequence ID" value="KAG2632242.1"/>
    <property type="molecule type" value="Genomic_DNA"/>
</dbReference>
<dbReference type="PANTHER" id="PTHR36492:SF2">
    <property type="entry name" value="[ACYL-CARRIER-PROTEIN] PHOSPHODIESTERASE PPTH"/>
    <property type="match status" value="1"/>
</dbReference>
<sequence>MESLLTIHAPKEGTSLGHVTIEKIPSRRDCFLTPCPYTIRSRTLISSLPVPGAVTIAPQEKSPLKRKVRHLLYRDPSFRIGLLEYPSAIHPGGVNGEWHSASLPPRRLAVGGLSAPHTPPPPSCPGSPRRPYLSLALAGHRPLGSRTEPALGTRPCQRAPRAASSHTTMAAQTSPSTSVLGQRPRTSGCSCSKERRVEVATVDRPRRPPARAEVADGTGPGVDALVVTGDVVETRDNFKRSMGVLRARFEAVFYVPGNHDLWILPSPFLALQLQARCLTKCLAVAVLA</sequence>
<dbReference type="InterPro" id="IPR052963">
    <property type="entry name" value="Pantetheine_PDE"/>
</dbReference>
<gene>
    <name evidence="2" type="ORF">PVAP13_2NG070846</name>
</gene>
<dbReference type="AlphaFoldDB" id="A0A8T0V778"/>
<proteinExistence type="predicted"/>
<evidence type="ECO:0000313" key="2">
    <source>
        <dbReference type="EMBL" id="KAG2632242.1"/>
    </source>
</evidence>
<dbReference type="PANTHER" id="PTHR36492">
    <property type="match status" value="1"/>
</dbReference>
<evidence type="ECO:0000256" key="1">
    <source>
        <dbReference type="SAM" id="MobiDB-lite"/>
    </source>
</evidence>
<name>A0A8T0V778_PANVG</name>
<comment type="caution">
    <text evidence="2">The sequence shown here is derived from an EMBL/GenBank/DDBJ whole genome shotgun (WGS) entry which is preliminary data.</text>
</comment>